<dbReference type="PANTHER" id="PTHR36454">
    <property type="entry name" value="LMO2823 PROTEIN"/>
    <property type="match status" value="1"/>
</dbReference>
<accession>F3YVW7</accession>
<reference evidence="1 2" key="1">
    <citation type="journal article" date="2011" name="J. Bacteriol.">
        <title>Genome sequence of the mercury-methylating and pleomorphic Desulfovibrio africanus Strain Walvis Bay.</title>
        <authorList>
            <person name="Brown S.D."/>
            <person name="Wall J.D."/>
            <person name="Kucken A.M."/>
            <person name="Gilmour C.C."/>
            <person name="Podar M."/>
            <person name="Brandt C.C."/>
            <person name="Teshima H."/>
            <person name="Detter J.C."/>
            <person name="Han C.S."/>
            <person name="Land M.L."/>
            <person name="Lucas S."/>
            <person name="Han J."/>
            <person name="Pennacchio L."/>
            <person name="Nolan M."/>
            <person name="Pitluck S."/>
            <person name="Woyke T."/>
            <person name="Goodwin L."/>
            <person name="Palumbo A.V."/>
            <person name="Elias D.A."/>
        </authorList>
    </citation>
    <scope>NUCLEOTIDE SEQUENCE [LARGE SCALE GENOMIC DNA]</scope>
    <source>
        <strain evidence="1 2">Walvis Bay</strain>
    </source>
</reference>
<dbReference type="Pfam" id="PF06245">
    <property type="entry name" value="DUF1015"/>
    <property type="match status" value="1"/>
</dbReference>
<proteinExistence type="predicted"/>
<dbReference type="KEGG" id="daf:Desaf_0572"/>
<sequence>MPEFVPLPLHRYNPARPDLPPEWTSAPAGPHLHGPELSLLAAKSPCNVVHVERLGTADTSAETLRRWLGEDVLTPMEPGFLLLRSELPNGRARWSLLGGVPLVSVAEGGLLRLEDVQPSQRDDRLARMRSAKAQFAPVLGLLETDSGLNEFATYIAHDEPLMECRQGDGVRHVLWRVPQVEEPVAQAVVKGGTALVAGGHATLAAALALWAEQGPGTPGNRKPWDYVLCCVTDGSPDGLDVAPVHRVLTWFRKFDWETLLTKAEERFHVRPATMPEDLAMAGDGAFLLYLPTTLWLLIPREPVPDTHADNPQTAEADALLARCPAHVLERGFLRGVLGLGDEELARHFLDYFLSPEEALRLVRGGEAQAAFILRPTPLADLRAMATAGRTLPARSVAVPPCVPSGLVFYLHGQ</sequence>
<dbReference type="STRING" id="690850.Desaf_0572"/>
<evidence type="ECO:0000313" key="1">
    <source>
        <dbReference type="EMBL" id="EGJ48925.1"/>
    </source>
</evidence>
<dbReference type="EMBL" id="CP003221">
    <property type="protein sequence ID" value="EGJ48925.1"/>
    <property type="molecule type" value="Genomic_DNA"/>
</dbReference>
<dbReference type="HOGENOM" id="CLU_031277_0_0_7"/>
<dbReference type="AlphaFoldDB" id="F3YVW7"/>
<gene>
    <name evidence="1" type="ORF">Desaf_0572</name>
</gene>
<dbReference type="InterPro" id="IPR008323">
    <property type="entry name" value="UCP033563"/>
</dbReference>
<dbReference type="PANTHER" id="PTHR36454:SF1">
    <property type="entry name" value="DUF1015 DOMAIN-CONTAINING PROTEIN"/>
    <property type="match status" value="1"/>
</dbReference>
<dbReference type="RefSeq" id="WP_014258765.1">
    <property type="nucleotide sequence ID" value="NC_016629.1"/>
</dbReference>
<dbReference type="Proteomes" id="UP000007844">
    <property type="component" value="Chromosome"/>
</dbReference>
<protein>
    <submittedName>
        <fullName evidence="1">Uncharacterized conserved protein UCP033563</fullName>
    </submittedName>
</protein>
<organism evidence="1 2">
    <name type="scientific">Desulfocurvibacter africanus subsp. africanus str. Walvis Bay</name>
    <dbReference type="NCBI Taxonomy" id="690850"/>
    <lineage>
        <taxon>Bacteria</taxon>
        <taxon>Pseudomonadati</taxon>
        <taxon>Thermodesulfobacteriota</taxon>
        <taxon>Desulfovibrionia</taxon>
        <taxon>Desulfovibrionales</taxon>
        <taxon>Desulfovibrionaceae</taxon>
        <taxon>Desulfocurvibacter</taxon>
    </lineage>
</organism>
<name>F3YVW7_DESAF</name>
<keyword evidence="2" id="KW-1185">Reference proteome</keyword>
<dbReference type="eggNOG" id="COG4198">
    <property type="taxonomic scope" value="Bacteria"/>
</dbReference>
<evidence type="ECO:0000313" key="2">
    <source>
        <dbReference type="Proteomes" id="UP000007844"/>
    </source>
</evidence>